<dbReference type="EMBL" id="JACJIB010000002">
    <property type="protein sequence ID" value="MBA8911724.1"/>
    <property type="molecule type" value="Genomic_DNA"/>
</dbReference>
<dbReference type="AlphaFoldDB" id="A0AA40RZA1"/>
<dbReference type="RefSeq" id="WP_182554041.1">
    <property type="nucleotide sequence ID" value="NZ_BPRF01000040.1"/>
</dbReference>
<keyword evidence="2" id="KW-1185">Reference proteome</keyword>
<sequence length="80" mass="8964">MELFRATSIDKRMLLVSTAISSEMFSNPEDRGQNILPIQASLETRFVDRPVPSADHGGLFFEPLVRPRPPVSLPLSPKCR</sequence>
<comment type="caution">
    <text evidence="1">The sequence shown here is derived from an EMBL/GenBank/DDBJ whole genome shotgun (WGS) entry which is preliminary data.</text>
</comment>
<evidence type="ECO:0000313" key="2">
    <source>
        <dbReference type="Proteomes" id="UP000543554"/>
    </source>
</evidence>
<reference evidence="1 2" key="1">
    <citation type="submission" date="2020-08" db="EMBL/GenBank/DDBJ databases">
        <title>Genomic Encyclopedia of Type Strains, Phase IV (KMG-IV): sequencing the most valuable type-strain genomes for metagenomic binning, comparative biology and taxonomic classification.</title>
        <authorList>
            <person name="Goeker M."/>
        </authorList>
    </citation>
    <scope>NUCLEOTIDE SEQUENCE [LARGE SCALE GENOMIC DNA]</scope>
    <source>
        <strain evidence="1 2">DSM 11490</strain>
    </source>
</reference>
<evidence type="ECO:0000313" key="1">
    <source>
        <dbReference type="EMBL" id="MBA8911724.1"/>
    </source>
</evidence>
<name>A0AA40RZA1_9HYPH</name>
<protein>
    <submittedName>
        <fullName evidence="1">Uncharacterized protein</fullName>
    </submittedName>
</protein>
<dbReference type="Proteomes" id="UP000543554">
    <property type="component" value="Unassembled WGS sequence"/>
</dbReference>
<accession>A0AA40RZA1</accession>
<gene>
    <name evidence="1" type="ORF">HNR51_000792</name>
</gene>
<proteinExistence type="predicted"/>
<organism evidence="1 2">
    <name type="scientific">Methylorubrum thiocyanatum</name>
    <dbReference type="NCBI Taxonomy" id="47958"/>
    <lineage>
        <taxon>Bacteria</taxon>
        <taxon>Pseudomonadati</taxon>
        <taxon>Pseudomonadota</taxon>
        <taxon>Alphaproteobacteria</taxon>
        <taxon>Hyphomicrobiales</taxon>
        <taxon>Methylobacteriaceae</taxon>
        <taxon>Methylorubrum</taxon>
    </lineage>
</organism>